<feature type="region of interest" description="Disordered" evidence="2">
    <location>
        <begin position="809"/>
        <end position="838"/>
    </location>
</feature>
<gene>
    <name evidence="4" type="ORF">Q7A36_31485</name>
</gene>
<dbReference type="Proteomes" id="UP001243009">
    <property type="component" value="Unassembled WGS sequence"/>
</dbReference>
<organism evidence="4 5">
    <name type="scientific">Paracraurococcus lichenis</name>
    <dbReference type="NCBI Taxonomy" id="3064888"/>
    <lineage>
        <taxon>Bacteria</taxon>
        <taxon>Pseudomonadati</taxon>
        <taxon>Pseudomonadota</taxon>
        <taxon>Alphaproteobacteria</taxon>
        <taxon>Acetobacterales</taxon>
        <taxon>Roseomonadaceae</taxon>
        <taxon>Paracraurococcus</taxon>
    </lineage>
</organism>
<keyword evidence="1" id="KW-0175">Coiled coil</keyword>
<evidence type="ECO:0000259" key="3">
    <source>
        <dbReference type="PROSITE" id="PS51688"/>
    </source>
</evidence>
<evidence type="ECO:0000313" key="4">
    <source>
        <dbReference type="EMBL" id="MDO9712893.1"/>
    </source>
</evidence>
<keyword evidence="5" id="KW-1185">Reference proteome</keyword>
<dbReference type="EMBL" id="JAUTWS010000062">
    <property type="protein sequence ID" value="MDO9712893.1"/>
    <property type="molecule type" value="Genomic_DNA"/>
</dbReference>
<name>A0ABT9E9N2_9PROT</name>
<dbReference type="RefSeq" id="WP_305107755.1">
    <property type="nucleotide sequence ID" value="NZ_JAUTWS010000062.1"/>
</dbReference>
<proteinExistence type="predicted"/>
<dbReference type="Pfam" id="PF13884">
    <property type="entry name" value="Peptidase_S74"/>
    <property type="match status" value="1"/>
</dbReference>
<sequence>MSGSTLERPRFVEGQYIGAGDLDAIVAYHRARLAEHLLGGHSWGIVSGLALVERPDPAGGIEVWLQPGTALDGYGRGIVVRTAMRIPVDHLQGRPTGSYRVWIGAREEGQAALRPGYGGCACDADAFTRMAEGYELEFGELRLDEREGGVHYNGALSPDARLVRRLLDTGGPFLCDGSVPEQAPHPRGARARWLVPLGQVQWDEAMARLVALPTDDARRLSRRVRRNAGLVGESLLGADGLLRLRPRLVQPKKDAPDSEVQTVCDALALRDADLALVDGRPVFHEPVWIESNLRLVGNGRIWGGRWEFRKPDGTDDGRMLAVGAAANAVAPGPGRDLAVALGTQADGSNRLVVGVLAADGTVQPAIRLTSDGRIAIGTDAPQSAVHVEGGGPTQIHSGGTDGGLSFASRDAVSYTLAPNAGQRWLWYANGGKARLWSGSDKLVVTPEGRLGLGTATPQRAIHVEGDSPTEIHSGGMGGGLSFANRDTKSFVDVPAGGERWVWYALGGKARLWSGGDKLAVTPTGQLGIGTDAPRSDLKLEVRGQIGMLQAPARLYMLGSAIADDGDRILRITSGGDRVEIGAFGTQPLKLNIGGEFGRTDGPSWLHLYGSRIGDQGDGVLRIRSGGDYVAFDGNDRVGIGVALPSHTLHVQGTAYKSTGPNWLTPSDERLKKDVAPVEGALGKLLRLRGVRFAWRDPTTAGGYAGIETGLLAGEVEKVFPEWVETGPDGYKLLNIRGFEALVVEALRELQAANVSIHGFEALVVEALRELRAEHAALRERVEALVAEELRELRADNAVLRERVEALEHRAAGGDAGGPLASRPKRPRRASSPPGTAKR</sequence>
<evidence type="ECO:0000256" key="2">
    <source>
        <dbReference type="SAM" id="MobiDB-lite"/>
    </source>
</evidence>
<accession>A0ABT9E9N2</accession>
<feature type="compositionally biased region" description="Low complexity" evidence="2">
    <location>
        <begin position="829"/>
        <end position="838"/>
    </location>
</feature>
<dbReference type="InterPro" id="IPR030392">
    <property type="entry name" value="S74_ICA"/>
</dbReference>
<feature type="coiled-coil region" evidence="1">
    <location>
        <begin position="767"/>
        <end position="809"/>
    </location>
</feature>
<evidence type="ECO:0000313" key="5">
    <source>
        <dbReference type="Proteomes" id="UP001243009"/>
    </source>
</evidence>
<dbReference type="PROSITE" id="PS51688">
    <property type="entry name" value="ICA"/>
    <property type="match status" value="1"/>
</dbReference>
<feature type="domain" description="Peptidase S74" evidence="3">
    <location>
        <begin position="666"/>
        <end position="763"/>
    </location>
</feature>
<reference evidence="4 5" key="1">
    <citation type="submission" date="2023-08" db="EMBL/GenBank/DDBJ databases">
        <title>The draft genome sequence of Paracraurococcus sp. LOR1-02.</title>
        <authorList>
            <person name="Kingkaew E."/>
            <person name="Tanasupawat S."/>
        </authorList>
    </citation>
    <scope>NUCLEOTIDE SEQUENCE [LARGE SCALE GENOMIC DNA]</scope>
    <source>
        <strain evidence="4 5">LOR1-02</strain>
    </source>
</reference>
<evidence type="ECO:0000256" key="1">
    <source>
        <dbReference type="SAM" id="Coils"/>
    </source>
</evidence>
<protein>
    <submittedName>
        <fullName evidence="4">Tail fiber domain-containing protein</fullName>
    </submittedName>
</protein>
<comment type="caution">
    <text evidence="4">The sequence shown here is derived from an EMBL/GenBank/DDBJ whole genome shotgun (WGS) entry which is preliminary data.</text>
</comment>